<dbReference type="InterPro" id="IPR013324">
    <property type="entry name" value="RNA_pol_sigma_r3/r4-like"/>
</dbReference>
<comment type="caution">
    <text evidence="9">The sequence shown here is derived from an EMBL/GenBank/DDBJ whole genome shotgun (WGS) entry which is preliminary data.</text>
</comment>
<dbReference type="GO" id="GO:0003677">
    <property type="term" value="F:DNA binding"/>
    <property type="evidence" value="ECO:0007669"/>
    <property type="project" value="UniProtKB-KW"/>
</dbReference>
<organism evidence="9 10">
    <name type="scientific">Gordonia sputi NBRC 100414</name>
    <dbReference type="NCBI Taxonomy" id="1089453"/>
    <lineage>
        <taxon>Bacteria</taxon>
        <taxon>Bacillati</taxon>
        <taxon>Actinomycetota</taxon>
        <taxon>Actinomycetes</taxon>
        <taxon>Mycobacteriales</taxon>
        <taxon>Gordoniaceae</taxon>
        <taxon>Gordonia</taxon>
    </lineage>
</organism>
<dbReference type="Pfam" id="PF20239">
    <property type="entry name" value="DUF6596"/>
    <property type="match status" value="1"/>
</dbReference>
<evidence type="ECO:0000259" key="6">
    <source>
        <dbReference type="Pfam" id="PF04542"/>
    </source>
</evidence>
<evidence type="ECO:0000256" key="2">
    <source>
        <dbReference type="ARBA" id="ARBA00023015"/>
    </source>
</evidence>
<dbReference type="InterPro" id="IPR014284">
    <property type="entry name" value="RNA_pol_sigma-70_dom"/>
</dbReference>
<name>H5TVB5_9ACTN</name>
<dbReference type="InterPro" id="IPR046531">
    <property type="entry name" value="DUF6596"/>
</dbReference>
<dbReference type="EMBL" id="BAFC01000007">
    <property type="protein sequence ID" value="GAB37423.1"/>
    <property type="molecule type" value="Genomic_DNA"/>
</dbReference>
<comment type="similarity">
    <text evidence="1">Belongs to the sigma-70 factor family. ECF subfamily.</text>
</comment>
<protein>
    <submittedName>
        <fullName evidence="9">Putative RNA polymerase ECF-type sigma factor</fullName>
    </submittedName>
</protein>
<evidence type="ECO:0000256" key="1">
    <source>
        <dbReference type="ARBA" id="ARBA00010641"/>
    </source>
</evidence>
<dbReference type="AlphaFoldDB" id="H5TVB5"/>
<dbReference type="Gene3D" id="1.10.1740.10">
    <property type="match status" value="1"/>
</dbReference>
<evidence type="ECO:0000256" key="4">
    <source>
        <dbReference type="ARBA" id="ARBA00023125"/>
    </source>
</evidence>
<keyword evidence="4" id="KW-0238">DNA-binding</keyword>
<dbReference type="GO" id="GO:0016987">
    <property type="term" value="F:sigma factor activity"/>
    <property type="evidence" value="ECO:0007669"/>
    <property type="project" value="UniProtKB-KW"/>
</dbReference>
<dbReference type="InterPro" id="IPR036388">
    <property type="entry name" value="WH-like_DNA-bd_sf"/>
</dbReference>
<dbReference type="PANTHER" id="PTHR47756">
    <property type="entry name" value="BLL6612 PROTEIN-RELATED"/>
    <property type="match status" value="1"/>
</dbReference>
<dbReference type="eggNOG" id="COG4941">
    <property type="taxonomic scope" value="Bacteria"/>
</dbReference>
<feature type="domain" description="DUF6596" evidence="8">
    <location>
        <begin position="193"/>
        <end position="295"/>
    </location>
</feature>
<evidence type="ECO:0000256" key="3">
    <source>
        <dbReference type="ARBA" id="ARBA00023082"/>
    </source>
</evidence>
<dbReference type="Pfam" id="PF04542">
    <property type="entry name" value="Sigma70_r2"/>
    <property type="match status" value="1"/>
</dbReference>
<evidence type="ECO:0000256" key="5">
    <source>
        <dbReference type="ARBA" id="ARBA00023163"/>
    </source>
</evidence>
<keyword evidence="5" id="KW-0804">Transcription</keyword>
<dbReference type="NCBIfam" id="TIGR02937">
    <property type="entry name" value="sigma70-ECF"/>
    <property type="match status" value="1"/>
</dbReference>
<dbReference type="InterPro" id="IPR013325">
    <property type="entry name" value="RNA_pol_sigma_r2"/>
</dbReference>
<feature type="domain" description="RNA polymerase sigma-70 region 2" evidence="6">
    <location>
        <begin position="21"/>
        <end position="82"/>
    </location>
</feature>
<evidence type="ECO:0000259" key="8">
    <source>
        <dbReference type="Pfam" id="PF20239"/>
    </source>
</evidence>
<keyword evidence="10" id="KW-1185">Reference proteome</keyword>
<evidence type="ECO:0000259" key="7">
    <source>
        <dbReference type="Pfam" id="PF08281"/>
    </source>
</evidence>
<sequence length="423" mass="45896">MFGAQPGDVATAVTRLARTDSGRVLSLLATRYDDVDLADDCVQEALVQAVESWPVSGIPDNPAAWLYAVARNKLVDRLRRRAVEHRRLAGAARELAVDADRETPAAEEFSRIVDSAGIGDERLRLMLLCCHPALRREAQVALTLRLVGGLTTAEIAAAFLVAEETLAQRIVRAKRKIRAARIPLSIPADLDERVDALLAVLYLVFNEGYLASGAVADRLVRVDLVDEAIRLTEVAVSLVPDNGEARGLLALELFTHARSATRVDGAGDLVSLPEQDRRDWDRALIDRAQAILRDAVALPGVGPYRIQALIAGIHSRAQTADDTDWEAIVGLYRILERITPTPIVALNRAVAVGMSQGATAGLADLDAIVGLEGHHLWHAARAEMLVRLDRPDDARAAFTTAIGCARNPVETRHLRRRLAAIGE</sequence>
<reference evidence="9 10" key="1">
    <citation type="submission" date="2012-02" db="EMBL/GenBank/DDBJ databases">
        <title>Whole genome shotgun sequence of Gordonia sputi NBRC 100414.</title>
        <authorList>
            <person name="Yoshida I."/>
            <person name="Hosoyama A."/>
            <person name="Tsuchikane K."/>
            <person name="Katsumata H."/>
            <person name="Yamazaki S."/>
            <person name="Fujita N."/>
        </authorList>
    </citation>
    <scope>NUCLEOTIDE SEQUENCE [LARGE SCALE GENOMIC DNA]</scope>
    <source>
        <strain evidence="9 10">NBRC 100414</strain>
    </source>
</reference>
<dbReference type="InterPro" id="IPR013249">
    <property type="entry name" value="RNA_pol_sigma70_r4_t2"/>
</dbReference>
<dbReference type="Pfam" id="PF08281">
    <property type="entry name" value="Sigma70_r4_2"/>
    <property type="match status" value="1"/>
</dbReference>
<dbReference type="SUPFAM" id="SSF88946">
    <property type="entry name" value="Sigma2 domain of RNA polymerase sigma factors"/>
    <property type="match status" value="1"/>
</dbReference>
<dbReference type="PANTHER" id="PTHR47756:SF2">
    <property type="entry name" value="BLL6612 PROTEIN"/>
    <property type="match status" value="1"/>
</dbReference>
<proteinExistence type="inferred from homology"/>
<dbReference type="InterPro" id="IPR007627">
    <property type="entry name" value="RNA_pol_sigma70_r2"/>
</dbReference>
<keyword evidence="3" id="KW-0731">Sigma factor</keyword>
<feature type="domain" description="RNA polymerase sigma factor 70 region 4 type 2" evidence="7">
    <location>
        <begin position="125"/>
        <end position="177"/>
    </location>
</feature>
<dbReference type="GO" id="GO:0006352">
    <property type="term" value="P:DNA-templated transcription initiation"/>
    <property type="evidence" value="ECO:0007669"/>
    <property type="project" value="InterPro"/>
</dbReference>
<evidence type="ECO:0000313" key="10">
    <source>
        <dbReference type="Proteomes" id="UP000005845"/>
    </source>
</evidence>
<evidence type="ECO:0000313" key="9">
    <source>
        <dbReference type="EMBL" id="GAB37423.1"/>
    </source>
</evidence>
<dbReference type="Proteomes" id="UP000005845">
    <property type="component" value="Unassembled WGS sequence"/>
</dbReference>
<gene>
    <name evidence="9" type="ORF">GOSPT_007_00340</name>
</gene>
<keyword evidence="2" id="KW-0805">Transcription regulation</keyword>
<dbReference type="SUPFAM" id="SSF88659">
    <property type="entry name" value="Sigma3 and sigma4 domains of RNA polymerase sigma factors"/>
    <property type="match status" value="1"/>
</dbReference>
<dbReference type="RefSeq" id="WP_005202053.1">
    <property type="nucleotide sequence ID" value="NZ_BAFC01000007.1"/>
</dbReference>
<accession>H5TVB5</accession>
<dbReference type="Gene3D" id="1.10.10.10">
    <property type="entry name" value="Winged helix-like DNA-binding domain superfamily/Winged helix DNA-binding domain"/>
    <property type="match status" value="1"/>
</dbReference>